<organism evidence="4">
    <name type="scientific">Attheya septentrionalis</name>
    <dbReference type="NCBI Taxonomy" id="420275"/>
    <lineage>
        <taxon>Eukaryota</taxon>
        <taxon>Sar</taxon>
        <taxon>Stramenopiles</taxon>
        <taxon>Ochrophyta</taxon>
        <taxon>Bacillariophyta</taxon>
        <taxon>Coscinodiscophyceae</taxon>
        <taxon>Chaetocerotophycidae</taxon>
        <taxon>Chaetocerotales</taxon>
        <taxon>Attheyaceae</taxon>
        <taxon>Attheya</taxon>
    </lineage>
</organism>
<dbReference type="Gene3D" id="1.10.10.60">
    <property type="entry name" value="Homeodomain-like"/>
    <property type="match status" value="1"/>
</dbReference>
<name>A0A7S2U805_9STRA</name>
<dbReference type="SMART" id="SM00151">
    <property type="entry name" value="SWIB"/>
    <property type="match status" value="2"/>
</dbReference>
<dbReference type="Pfam" id="PF08766">
    <property type="entry name" value="DEK_C"/>
    <property type="match status" value="1"/>
</dbReference>
<dbReference type="InterPro" id="IPR003121">
    <property type="entry name" value="SWIB_MDM2_domain"/>
</dbReference>
<evidence type="ECO:0000259" key="2">
    <source>
        <dbReference type="PROSITE" id="PS51925"/>
    </source>
</evidence>
<gene>
    <name evidence="4" type="ORF">ASEP1449_LOCUS1928</name>
</gene>
<dbReference type="EMBL" id="HBHQ01002967">
    <property type="protein sequence ID" value="CAD9810105.1"/>
    <property type="molecule type" value="Transcribed_RNA"/>
</dbReference>
<dbReference type="Gene3D" id="1.10.245.10">
    <property type="entry name" value="SWIB/MDM2 domain"/>
    <property type="match status" value="2"/>
</dbReference>
<dbReference type="AlphaFoldDB" id="A0A7S2U805"/>
<accession>A0A7S2U805</accession>
<proteinExistence type="predicted"/>
<feature type="compositionally biased region" description="Basic residues" evidence="1">
    <location>
        <begin position="185"/>
        <end position="203"/>
    </location>
</feature>
<reference evidence="4" key="1">
    <citation type="submission" date="2021-01" db="EMBL/GenBank/DDBJ databases">
        <authorList>
            <person name="Corre E."/>
            <person name="Pelletier E."/>
            <person name="Niang G."/>
            <person name="Scheremetjew M."/>
            <person name="Finn R."/>
            <person name="Kale V."/>
            <person name="Holt S."/>
            <person name="Cochrane G."/>
            <person name="Meng A."/>
            <person name="Brown T."/>
            <person name="Cohen L."/>
        </authorList>
    </citation>
    <scope>NUCLEOTIDE SEQUENCE</scope>
    <source>
        <strain evidence="4">CCMP2084</strain>
    </source>
</reference>
<feature type="domain" description="DM2" evidence="2">
    <location>
        <begin position="205"/>
        <end position="282"/>
    </location>
</feature>
<feature type="compositionally biased region" description="Acidic residues" evidence="1">
    <location>
        <begin position="60"/>
        <end position="82"/>
    </location>
</feature>
<feature type="domain" description="DM2" evidence="2">
    <location>
        <begin position="93"/>
        <end position="171"/>
    </location>
</feature>
<protein>
    <recommendedName>
        <fullName evidence="5">DM2 domain-containing protein</fullName>
    </recommendedName>
</protein>
<evidence type="ECO:0000259" key="3">
    <source>
        <dbReference type="PROSITE" id="PS51998"/>
    </source>
</evidence>
<dbReference type="InterPro" id="IPR019835">
    <property type="entry name" value="SWIB_domain"/>
</dbReference>
<feature type="domain" description="DEK-C" evidence="3">
    <location>
        <begin position="3"/>
        <end position="59"/>
    </location>
</feature>
<dbReference type="PROSITE" id="PS51925">
    <property type="entry name" value="SWIB_MDM2"/>
    <property type="match status" value="2"/>
</dbReference>
<evidence type="ECO:0000313" key="4">
    <source>
        <dbReference type="EMBL" id="CAD9810105.1"/>
    </source>
</evidence>
<dbReference type="SUPFAM" id="SSF47592">
    <property type="entry name" value="SWIB/MDM2 domain"/>
    <property type="match status" value="2"/>
</dbReference>
<dbReference type="PROSITE" id="PS51998">
    <property type="entry name" value="DEK_C"/>
    <property type="match status" value="1"/>
</dbReference>
<dbReference type="Pfam" id="PF02201">
    <property type="entry name" value="SWIB"/>
    <property type="match status" value="2"/>
</dbReference>
<feature type="region of interest" description="Disordered" evidence="1">
    <location>
        <begin position="178"/>
        <end position="208"/>
    </location>
</feature>
<sequence length="301" mass="34461">MAEPSDEDIRLKMEELVPKVNLETMTTKQFMALLSKKMGGSKLSHKKKFIKQSITEILDAMDDEETEEQDTVSDEDESEEEIEVPKKKRAGGGLTAEKELSPELAKLLGLGNKLARTAVVKGLWDYIKKHNLQNPEDRREIILDKRLYAMFGVKKFTMFSMNKYIGAHIHPFTPVDLTKESESSKKRKAAKKDKKKGVKKPRKAGGQTPFRLSDELALVVGKSILPRPQVTQGLWKYIKERNLQNPLDMREIFCDSKLAAVMGKKKVTMFSMNKLVTPHLLEKLEKTDYVHEEEEKPEEEE</sequence>
<dbReference type="InterPro" id="IPR014876">
    <property type="entry name" value="DEK_C"/>
</dbReference>
<evidence type="ECO:0000256" key="1">
    <source>
        <dbReference type="SAM" id="MobiDB-lite"/>
    </source>
</evidence>
<feature type="region of interest" description="Disordered" evidence="1">
    <location>
        <begin position="60"/>
        <end position="95"/>
    </location>
</feature>
<dbReference type="InterPro" id="IPR036885">
    <property type="entry name" value="SWIB_MDM2_dom_sf"/>
</dbReference>
<evidence type="ECO:0008006" key="5">
    <source>
        <dbReference type="Google" id="ProtNLM"/>
    </source>
</evidence>
<dbReference type="PANTHER" id="PTHR13844">
    <property type="entry name" value="SWI/SNF-RELATED MATRIX-ASSOCIATED ACTIN-DEPENDENT REGULATOR OF CHROMATIN SUBFAMILY D"/>
    <property type="match status" value="1"/>
</dbReference>
<dbReference type="CDD" id="cd10567">
    <property type="entry name" value="SWIB-MDM2_like"/>
    <property type="match status" value="2"/>
</dbReference>
<dbReference type="SUPFAM" id="SSF109715">
    <property type="entry name" value="DEK C-terminal domain"/>
    <property type="match status" value="1"/>
</dbReference>